<dbReference type="InterPro" id="IPR012675">
    <property type="entry name" value="Beta-grasp_dom_sf"/>
</dbReference>
<dbReference type="Gene3D" id="3.10.20.30">
    <property type="match status" value="1"/>
</dbReference>
<dbReference type="OrthoDB" id="9799640at2"/>
<dbReference type="PANTHER" id="PTHR23426">
    <property type="entry name" value="FERREDOXIN/ADRENODOXIN"/>
    <property type="match status" value="1"/>
</dbReference>
<evidence type="ECO:0000256" key="6">
    <source>
        <dbReference type="ARBA" id="ARBA00034078"/>
    </source>
</evidence>
<proteinExistence type="inferred from homology"/>
<dbReference type="InterPro" id="IPR036010">
    <property type="entry name" value="2Fe-2S_ferredoxin-like_sf"/>
</dbReference>
<evidence type="ECO:0000256" key="2">
    <source>
        <dbReference type="ARBA" id="ARBA00022714"/>
    </source>
</evidence>
<dbReference type="GO" id="GO:0140647">
    <property type="term" value="P:P450-containing electron transport chain"/>
    <property type="evidence" value="ECO:0007669"/>
    <property type="project" value="InterPro"/>
</dbReference>
<keyword evidence="4" id="KW-0408">Iron</keyword>
<dbReference type="RefSeq" id="WP_091358661.1">
    <property type="nucleotide sequence ID" value="NZ_AP025284.1"/>
</dbReference>
<dbReference type="PANTHER" id="PTHR23426:SF65">
    <property type="entry name" value="FERREDOXIN-2, MITOCHONDRIAL"/>
    <property type="match status" value="1"/>
</dbReference>
<dbReference type="PROSITE" id="PS51085">
    <property type="entry name" value="2FE2S_FER_2"/>
    <property type="match status" value="1"/>
</dbReference>
<reference evidence="9" key="1">
    <citation type="submission" date="2016-10" db="EMBL/GenBank/DDBJ databases">
        <authorList>
            <person name="Varghese N."/>
            <person name="Submissions S."/>
        </authorList>
    </citation>
    <scope>NUCLEOTIDE SEQUENCE [LARGE SCALE GENOMIC DNA]</scope>
    <source>
        <strain evidence="9">DSM 18887</strain>
    </source>
</reference>
<dbReference type="PRINTS" id="PR00355">
    <property type="entry name" value="ADRENODOXIN"/>
</dbReference>
<dbReference type="InterPro" id="IPR001041">
    <property type="entry name" value="2Fe-2S_ferredoxin-type"/>
</dbReference>
<keyword evidence="9" id="KW-1185">Reference proteome</keyword>
<evidence type="ECO:0000313" key="9">
    <source>
        <dbReference type="Proteomes" id="UP000198749"/>
    </source>
</evidence>
<dbReference type="AlphaFoldDB" id="A0A1H9IE23"/>
<gene>
    <name evidence="8" type="ORF">SAMN03080615_02499</name>
</gene>
<dbReference type="GO" id="GO:0005829">
    <property type="term" value="C:cytosol"/>
    <property type="evidence" value="ECO:0007669"/>
    <property type="project" value="TreeGrafter"/>
</dbReference>
<evidence type="ECO:0000256" key="5">
    <source>
        <dbReference type="ARBA" id="ARBA00023014"/>
    </source>
</evidence>
<dbReference type="PROSITE" id="PS00814">
    <property type="entry name" value="ADX"/>
    <property type="match status" value="1"/>
</dbReference>
<dbReference type="GO" id="GO:0009055">
    <property type="term" value="F:electron transfer activity"/>
    <property type="evidence" value="ECO:0007669"/>
    <property type="project" value="TreeGrafter"/>
</dbReference>
<evidence type="ECO:0000259" key="7">
    <source>
        <dbReference type="PROSITE" id="PS51085"/>
    </source>
</evidence>
<keyword evidence="5" id="KW-0411">Iron-sulfur</keyword>
<comment type="cofactor">
    <cofactor evidence="6">
        <name>[2Fe-2S] cluster</name>
        <dbReference type="ChEBI" id="CHEBI:190135"/>
    </cofactor>
</comment>
<dbReference type="STRING" id="355243.SAMN03080615_02499"/>
<dbReference type="GO" id="GO:0046872">
    <property type="term" value="F:metal ion binding"/>
    <property type="evidence" value="ECO:0007669"/>
    <property type="project" value="UniProtKB-KW"/>
</dbReference>
<feature type="domain" description="2Fe-2S ferredoxin-type" evidence="7">
    <location>
        <begin position="2"/>
        <end position="106"/>
    </location>
</feature>
<dbReference type="CDD" id="cd00207">
    <property type="entry name" value="fer2"/>
    <property type="match status" value="1"/>
</dbReference>
<evidence type="ECO:0000256" key="4">
    <source>
        <dbReference type="ARBA" id="ARBA00023004"/>
    </source>
</evidence>
<dbReference type="SUPFAM" id="SSF54292">
    <property type="entry name" value="2Fe-2S ferredoxin-like"/>
    <property type="match status" value="1"/>
</dbReference>
<organism evidence="8 9">
    <name type="scientific">Amphritea atlantica</name>
    <dbReference type="NCBI Taxonomy" id="355243"/>
    <lineage>
        <taxon>Bacteria</taxon>
        <taxon>Pseudomonadati</taxon>
        <taxon>Pseudomonadota</taxon>
        <taxon>Gammaproteobacteria</taxon>
        <taxon>Oceanospirillales</taxon>
        <taxon>Oceanospirillaceae</taxon>
        <taxon>Amphritea</taxon>
    </lineage>
</organism>
<protein>
    <submittedName>
        <fullName evidence="8">Ferredoxin, 2Fe-2S</fullName>
    </submittedName>
</protein>
<keyword evidence="2" id="KW-0001">2Fe-2S</keyword>
<keyword evidence="3" id="KW-0479">Metal-binding</keyword>
<dbReference type="GO" id="GO:0051537">
    <property type="term" value="F:2 iron, 2 sulfur cluster binding"/>
    <property type="evidence" value="ECO:0007669"/>
    <property type="project" value="UniProtKB-KW"/>
</dbReference>
<dbReference type="EMBL" id="FOGB01000007">
    <property type="protein sequence ID" value="SEQ72826.1"/>
    <property type="molecule type" value="Genomic_DNA"/>
</dbReference>
<evidence type="ECO:0000313" key="8">
    <source>
        <dbReference type="EMBL" id="SEQ72826.1"/>
    </source>
</evidence>
<accession>A0A1H9IE23</accession>
<dbReference type="Proteomes" id="UP000198749">
    <property type="component" value="Unassembled WGS sequence"/>
</dbReference>
<sequence>MPTVNYVSFDGQSTQLELAEGMTIMQGAVMNGVEGIEGECSGSCACATCHCYVDDAWLAKLPEMSENEDEMLDDTASERKPNSRLSCQIKATAELDGIVIHMPEEQE</sequence>
<dbReference type="InterPro" id="IPR018298">
    <property type="entry name" value="Adrenodoxin_Fe-S_BS"/>
</dbReference>
<dbReference type="Pfam" id="PF00111">
    <property type="entry name" value="Fer2"/>
    <property type="match status" value="1"/>
</dbReference>
<name>A0A1H9IE23_9GAMM</name>
<dbReference type="InterPro" id="IPR001055">
    <property type="entry name" value="Adrenodoxin-like"/>
</dbReference>
<evidence type="ECO:0000256" key="3">
    <source>
        <dbReference type="ARBA" id="ARBA00022723"/>
    </source>
</evidence>
<evidence type="ECO:0000256" key="1">
    <source>
        <dbReference type="ARBA" id="ARBA00010914"/>
    </source>
</evidence>
<comment type="similarity">
    <text evidence="1">Belongs to the adrenodoxin/putidaredoxin family.</text>
</comment>